<reference evidence="2" key="1">
    <citation type="submission" date="2016-10" db="EMBL/GenBank/DDBJ databases">
        <authorList>
            <person name="Benchimol M."/>
            <person name="Almeida L.G."/>
            <person name="Vasconcelos A.T."/>
            <person name="Perreira-Neves A."/>
            <person name="Rosa I.A."/>
            <person name="Tasca T."/>
            <person name="Bogo M.R."/>
            <person name="de Souza W."/>
        </authorList>
    </citation>
    <scope>NUCLEOTIDE SEQUENCE [LARGE SCALE GENOMIC DNA]</scope>
    <source>
        <strain evidence="2">K</strain>
    </source>
</reference>
<comment type="caution">
    <text evidence="2">The sequence shown here is derived from an EMBL/GenBank/DDBJ whole genome shotgun (WGS) entry which is preliminary data.</text>
</comment>
<evidence type="ECO:0000313" key="2">
    <source>
        <dbReference type="EMBL" id="OHS93286.1"/>
    </source>
</evidence>
<keyword evidence="3" id="KW-1185">Reference proteome</keyword>
<dbReference type="Proteomes" id="UP000179807">
    <property type="component" value="Unassembled WGS sequence"/>
</dbReference>
<gene>
    <name evidence="2" type="ORF">TRFO_11901</name>
</gene>
<dbReference type="AlphaFoldDB" id="A0A1J4J106"/>
<accession>A0A1J4J106</accession>
<evidence type="ECO:0000313" key="3">
    <source>
        <dbReference type="Proteomes" id="UP000179807"/>
    </source>
</evidence>
<name>A0A1J4J106_9EUKA</name>
<dbReference type="Pfam" id="PF10416">
    <property type="entry name" value="IBD"/>
    <property type="match status" value="1"/>
</dbReference>
<dbReference type="InterPro" id="IPR036388">
    <property type="entry name" value="WH-like_DNA-bd_sf"/>
</dbReference>
<dbReference type="EMBL" id="MLAK01001415">
    <property type="protein sequence ID" value="OHS93286.1"/>
    <property type="molecule type" value="Genomic_DNA"/>
</dbReference>
<sequence>MNITHFPSLELFSINHDKLEDDKDLGVPTTQSHQRKILVNTIDSSILPPLLEPPLKLERIRTFVASDPTMEMQNTNNNSIYGNIQNENPQTHPSFGQSLSPLNNTQNHFNVFPNHESPNPYSHNNNQMNNNLQSSAFNNPAIDSNYSNNSSLQLLSNRMLNISTPIFQVRKPSMMMNSFDFERVATNPMVTINPKKLQFIPADVWQNENISFGVLVATFFRKRNSMHCKFSNKLYNALKISSFFPDFIPIVGIEWVTDSVFRVHRAAFARLLGVRAIEGGLFHQQGNFPSHGFYELSFTESDELSKMYGYGPVDLSQYRFITHSTGLFRRSSTEIDLEKCKWNGK</sequence>
<organism evidence="2 3">
    <name type="scientific">Tritrichomonas foetus</name>
    <dbReference type="NCBI Taxonomy" id="1144522"/>
    <lineage>
        <taxon>Eukaryota</taxon>
        <taxon>Metamonada</taxon>
        <taxon>Parabasalia</taxon>
        <taxon>Tritrichomonadida</taxon>
        <taxon>Tritrichomonadidae</taxon>
        <taxon>Tritrichomonas</taxon>
    </lineage>
</organism>
<dbReference type="Gene3D" id="1.10.10.10">
    <property type="entry name" value="Winged helix-like DNA-binding domain superfamily/Winged helix DNA-binding domain"/>
    <property type="match status" value="1"/>
</dbReference>
<dbReference type="RefSeq" id="XP_068346423.1">
    <property type="nucleotide sequence ID" value="XM_068496301.1"/>
</dbReference>
<dbReference type="GeneID" id="94831005"/>
<evidence type="ECO:0000259" key="1">
    <source>
        <dbReference type="Pfam" id="PF10416"/>
    </source>
</evidence>
<proteinExistence type="predicted"/>
<protein>
    <recommendedName>
        <fullName evidence="1">Initiator binding domain-containing protein</fullName>
    </recommendedName>
</protein>
<dbReference type="VEuPathDB" id="TrichDB:TRFO_11901"/>
<dbReference type="InterPro" id="IPR018845">
    <property type="entry name" value="Initiator-bd"/>
</dbReference>
<feature type="domain" description="Initiator binding" evidence="1">
    <location>
        <begin position="206"/>
        <end position="307"/>
    </location>
</feature>